<feature type="repeat" description="HEAT" evidence="2">
    <location>
        <begin position="166"/>
        <end position="204"/>
    </location>
</feature>
<dbReference type="EMBL" id="CP045890">
    <property type="protein sequence ID" value="QQP56766.1"/>
    <property type="molecule type" value="Genomic_DNA"/>
</dbReference>
<dbReference type="InterPro" id="IPR021133">
    <property type="entry name" value="HEAT_type_2"/>
</dbReference>
<dbReference type="GO" id="GO:0005634">
    <property type="term" value="C:nucleus"/>
    <property type="evidence" value="ECO:0007669"/>
    <property type="project" value="TreeGrafter"/>
</dbReference>
<name>A0A7T8QVP6_CALRO</name>
<dbReference type="Proteomes" id="UP000595437">
    <property type="component" value="Chromosome 1"/>
</dbReference>
<keyword evidence="4" id="KW-1185">Reference proteome</keyword>
<dbReference type="InterPro" id="IPR051023">
    <property type="entry name" value="PP2A_Regulatory_Subunit_A"/>
</dbReference>
<gene>
    <name evidence="3" type="ORF">FKW44_001532</name>
</gene>
<dbReference type="GO" id="GO:0019888">
    <property type="term" value="F:protein phosphatase regulator activity"/>
    <property type="evidence" value="ECO:0007669"/>
    <property type="project" value="TreeGrafter"/>
</dbReference>
<evidence type="ECO:0000313" key="3">
    <source>
        <dbReference type="EMBL" id="QQP56766.1"/>
    </source>
</evidence>
<dbReference type="InterPro" id="IPR011989">
    <property type="entry name" value="ARM-like"/>
</dbReference>
<dbReference type="PANTHER" id="PTHR10648:SF4">
    <property type="entry name" value="PROTEIN PHOSPHATASE 2 (FORMERLY 2A), REGULATORY SUBUNIT A, BETA ISOFORM-RELATED"/>
    <property type="match status" value="1"/>
</dbReference>
<dbReference type="Gene3D" id="1.25.10.10">
    <property type="entry name" value="Leucine-rich Repeat Variant"/>
    <property type="match status" value="1"/>
</dbReference>
<dbReference type="GO" id="GO:0000159">
    <property type="term" value="C:protein phosphatase type 2A complex"/>
    <property type="evidence" value="ECO:0007669"/>
    <property type="project" value="TreeGrafter"/>
</dbReference>
<dbReference type="InterPro" id="IPR016024">
    <property type="entry name" value="ARM-type_fold"/>
</dbReference>
<dbReference type="GO" id="GO:0005829">
    <property type="term" value="C:cytosol"/>
    <property type="evidence" value="ECO:0007669"/>
    <property type="project" value="TreeGrafter"/>
</dbReference>
<sequence length="229" mass="25760">MSRFGFLCQGTRRRRNQHVMSALASVIMMLSSLPGINNRIEYLFPLVLIQLKDDCTEIHLNIISMIGIQQLSKSYSKRRVRLAIIECMPLLAGQLGVEFLDEPLNALCMTWLVPSAKAATNNLKKLVEKLGTNWAQDQNYLHKMNRLFCINVLADVWGVEITEKLMLSTVLVIASDKEPIVRFNVATTLSILGPITGTSMVSNQVKPTLNQLNDFDARFFAFEAFAILV</sequence>
<protein>
    <submittedName>
        <fullName evidence="3">Serine/threonineprotein phosphatase 2A 65 kDa regulatory subunit A alpha isoformlike</fullName>
    </submittedName>
</protein>
<dbReference type="AlphaFoldDB" id="A0A7T8QVP6"/>
<reference evidence="4" key="1">
    <citation type="submission" date="2021-01" db="EMBL/GenBank/DDBJ databases">
        <title>Caligus Genome Assembly.</title>
        <authorList>
            <person name="Gallardo-Escarate C."/>
        </authorList>
    </citation>
    <scope>NUCLEOTIDE SEQUENCE [LARGE SCALE GENOMIC DNA]</scope>
</reference>
<keyword evidence="1" id="KW-0677">Repeat</keyword>
<dbReference type="PROSITE" id="PS50077">
    <property type="entry name" value="HEAT_REPEAT"/>
    <property type="match status" value="1"/>
</dbReference>
<proteinExistence type="predicted"/>
<evidence type="ECO:0000256" key="2">
    <source>
        <dbReference type="PROSITE-ProRule" id="PRU00103"/>
    </source>
</evidence>
<dbReference type="SUPFAM" id="SSF48371">
    <property type="entry name" value="ARM repeat"/>
    <property type="match status" value="1"/>
</dbReference>
<accession>A0A7T8QVP6</accession>
<organism evidence="3 4">
    <name type="scientific">Caligus rogercresseyi</name>
    <name type="common">Sea louse</name>
    <dbReference type="NCBI Taxonomy" id="217165"/>
    <lineage>
        <taxon>Eukaryota</taxon>
        <taxon>Metazoa</taxon>
        <taxon>Ecdysozoa</taxon>
        <taxon>Arthropoda</taxon>
        <taxon>Crustacea</taxon>
        <taxon>Multicrustacea</taxon>
        <taxon>Hexanauplia</taxon>
        <taxon>Copepoda</taxon>
        <taxon>Siphonostomatoida</taxon>
        <taxon>Caligidae</taxon>
        <taxon>Caligus</taxon>
    </lineage>
</organism>
<evidence type="ECO:0000313" key="4">
    <source>
        <dbReference type="Proteomes" id="UP000595437"/>
    </source>
</evidence>
<evidence type="ECO:0000256" key="1">
    <source>
        <dbReference type="ARBA" id="ARBA00022737"/>
    </source>
</evidence>
<dbReference type="PANTHER" id="PTHR10648">
    <property type="entry name" value="SERINE/THREONINE-PROTEIN PHOSPHATASE PP2A 65 KDA REGULATORY SUBUNIT"/>
    <property type="match status" value="1"/>
</dbReference>
<dbReference type="OrthoDB" id="340346at2759"/>